<dbReference type="SUPFAM" id="SSF57850">
    <property type="entry name" value="RING/U-box"/>
    <property type="match status" value="1"/>
</dbReference>
<evidence type="ECO:0000256" key="5">
    <source>
        <dbReference type="SAM" id="MobiDB-lite"/>
    </source>
</evidence>
<keyword evidence="2 4" id="KW-0863">Zinc-finger</keyword>
<feature type="compositionally biased region" description="Basic and acidic residues" evidence="5">
    <location>
        <begin position="104"/>
        <end position="124"/>
    </location>
</feature>
<sequence>MAKASDSMVPNSINSVIKNNYGNGHYNPNKKNNYLKNSEEGLEIFMNLQSALLFSKDPLEVLKSLNSNNNYYDKALPVTPTTTATDDTESASTTKSTTYNPNPLDKKTERNTDSNHKNNDRESNNAKYYSLFETPTPSSRETPSKNENDAILLDFFDSFNKESNPTKNDHQWLSESPIFSVGKRTTIDTSSFSSSPSTISNSEYTNNRLLNYSKSKVNHSIFVSKTRIMTEPDLGLGLELKNKDIDNEPTNSKECISSSSNELQTSPFTNLKLDSEKENFNPCTNAKISFSRNTSMNNLNNDQFLLSPTNGIYAIRNTNDNYHFEPCTFKNNLIGINNNNHPDYNNNINTNVNKSLNFISKDELYDKFTFRNFNIMDNNYYNHQTNQTINTNLMTFSQRFSMNNVIEKTNNNNYNNNNNSINDLSHNFLKNEPTLYFKEDYDDDDDDYYYIYKSSTGGFYKSECDHVFCLDCIKVWRRTDSVSRELNRKCPICQKVSLHFIPSDIYCHSGPLKSHIIERFRGRCSRIPCRFYEKRGPYNTHNCPFGNESLKQNVQKG</sequence>
<reference evidence="7 8" key="1">
    <citation type="submission" date="2016-08" db="EMBL/GenBank/DDBJ databases">
        <title>A Parts List for Fungal Cellulosomes Revealed by Comparative Genomics.</title>
        <authorList>
            <consortium name="DOE Joint Genome Institute"/>
            <person name="Haitjema C.H."/>
            <person name="Gilmore S.P."/>
            <person name="Henske J.K."/>
            <person name="Solomon K.V."/>
            <person name="De Groot R."/>
            <person name="Kuo A."/>
            <person name="Mondo S.J."/>
            <person name="Salamov A.A."/>
            <person name="Labutti K."/>
            <person name="Zhao Z."/>
            <person name="Chiniquy J."/>
            <person name="Barry K."/>
            <person name="Brewer H.M."/>
            <person name="Purvine S.O."/>
            <person name="Wright A.T."/>
            <person name="Boxma B."/>
            <person name="Van Alen T."/>
            <person name="Hackstein J.H."/>
            <person name="Baker S.E."/>
            <person name="Grigoriev I.V."/>
            <person name="O'Malley M.A."/>
        </authorList>
    </citation>
    <scope>NUCLEOTIDE SEQUENCE [LARGE SCALE GENOMIC DNA]</scope>
    <source>
        <strain evidence="7 8">G1</strain>
    </source>
</reference>
<evidence type="ECO:0000259" key="6">
    <source>
        <dbReference type="PROSITE" id="PS50089"/>
    </source>
</evidence>
<feature type="domain" description="RING-type" evidence="6">
    <location>
        <begin position="463"/>
        <end position="494"/>
    </location>
</feature>
<accession>A0A1Y2EUT2</accession>
<dbReference type="AlphaFoldDB" id="A0A1Y2EUT2"/>
<evidence type="ECO:0000256" key="4">
    <source>
        <dbReference type="PROSITE-ProRule" id="PRU00175"/>
    </source>
</evidence>
<dbReference type="Proteomes" id="UP000193920">
    <property type="component" value="Unassembled WGS sequence"/>
</dbReference>
<dbReference type="InterPro" id="IPR017907">
    <property type="entry name" value="Znf_RING_CS"/>
</dbReference>
<comment type="caution">
    <text evidence="7">The sequence shown here is derived from an EMBL/GenBank/DDBJ whole genome shotgun (WGS) entry which is preliminary data.</text>
</comment>
<dbReference type="STRING" id="1754190.A0A1Y2EUT2"/>
<dbReference type="Gene3D" id="3.30.40.10">
    <property type="entry name" value="Zinc/RING finger domain, C3HC4 (zinc finger)"/>
    <property type="match status" value="1"/>
</dbReference>
<evidence type="ECO:0000256" key="1">
    <source>
        <dbReference type="ARBA" id="ARBA00022723"/>
    </source>
</evidence>
<evidence type="ECO:0000313" key="7">
    <source>
        <dbReference type="EMBL" id="ORY75267.1"/>
    </source>
</evidence>
<organism evidence="7 8">
    <name type="scientific">Neocallimastix californiae</name>
    <dbReference type="NCBI Taxonomy" id="1754190"/>
    <lineage>
        <taxon>Eukaryota</taxon>
        <taxon>Fungi</taxon>
        <taxon>Fungi incertae sedis</taxon>
        <taxon>Chytridiomycota</taxon>
        <taxon>Chytridiomycota incertae sedis</taxon>
        <taxon>Neocallimastigomycetes</taxon>
        <taxon>Neocallimastigales</taxon>
        <taxon>Neocallimastigaceae</taxon>
        <taxon>Neocallimastix</taxon>
    </lineage>
</organism>
<dbReference type="PROSITE" id="PS00518">
    <property type="entry name" value="ZF_RING_1"/>
    <property type="match status" value="1"/>
</dbReference>
<keyword evidence="3" id="KW-0862">Zinc</keyword>
<name>A0A1Y2EUT2_9FUNG</name>
<evidence type="ECO:0000256" key="2">
    <source>
        <dbReference type="ARBA" id="ARBA00022771"/>
    </source>
</evidence>
<evidence type="ECO:0000256" key="3">
    <source>
        <dbReference type="ARBA" id="ARBA00022833"/>
    </source>
</evidence>
<feature type="compositionally biased region" description="Low complexity" evidence="5">
    <location>
        <begin position="79"/>
        <end position="98"/>
    </location>
</feature>
<dbReference type="InterPro" id="IPR013083">
    <property type="entry name" value="Znf_RING/FYVE/PHD"/>
</dbReference>
<dbReference type="InterPro" id="IPR018957">
    <property type="entry name" value="Znf_C3HC4_RING-type"/>
</dbReference>
<protein>
    <recommendedName>
        <fullName evidence="6">RING-type domain-containing protein</fullName>
    </recommendedName>
</protein>
<dbReference type="OrthoDB" id="250836at2759"/>
<keyword evidence="1" id="KW-0479">Metal-binding</keyword>
<proteinExistence type="predicted"/>
<dbReference type="EMBL" id="MCOG01000026">
    <property type="protein sequence ID" value="ORY75267.1"/>
    <property type="molecule type" value="Genomic_DNA"/>
</dbReference>
<dbReference type="PROSITE" id="PS50089">
    <property type="entry name" value="ZF_RING_2"/>
    <property type="match status" value="1"/>
</dbReference>
<dbReference type="InterPro" id="IPR001841">
    <property type="entry name" value="Znf_RING"/>
</dbReference>
<keyword evidence="8" id="KW-1185">Reference proteome</keyword>
<gene>
    <name evidence="7" type="ORF">LY90DRAFT_502278</name>
</gene>
<evidence type="ECO:0000313" key="8">
    <source>
        <dbReference type="Proteomes" id="UP000193920"/>
    </source>
</evidence>
<feature type="region of interest" description="Disordered" evidence="5">
    <location>
        <begin position="70"/>
        <end position="127"/>
    </location>
</feature>
<dbReference type="Pfam" id="PF00097">
    <property type="entry name" value="zf-C3HC4"/>
    <property type="match status" value="1"/>
</dbReference>
<dbReference type="GO" id="GO:0008270">
    <property type="term" value="F:zinc ion binding"/>
    <property type="evidence" value="ECO:0007669"/>
    <property type="project" value="UniProtKB-KW"/>
</dbReference>